<sequence length="110" mass="12001">MIALIDESGNIILQSGNSVVGKVHVGGVLARLLDSPYTKRAAHPLALPVLQSPFPRRSSLLPSRSDCAFDDSALHLLSPVPHSSVSRIEHKESLGKDFVYTNLIITFYHL</sequence>
<reference evidence="1 2" key="1">
    <citation type="journal article" date="2015" name="Nat. Commun.">
        <title>Outbred genome sequencing and CRISPR/Cas9 gene editing in butterflies.</title>
        <authorList>
            <person name="Li X."/>
            <person name="Fan D."/>
            <person name="Zhang W."/>
            <person name="Liu G."/>
            <person name="Zhang L."/>
            <person name="Zhao L."/>
            <person name="Fang X."/>
            <person name="Chen L."/>
            <person name="Dong Y."/>
            <person name="Chen Y."/>
            <person name="Ding Y."/>
            <person name="Zhao R."/>
            <person name="Feng M."/>
            <person name="Zhu Y."/>
            <person name="Feng Y."/>
            <person name="Jiang X."/>
            <person name="Zhu D."/>
            <person name="Xiang H."/>
            <person name="Feng X."/>
            <person name="Li S."/>
            <person name="Wang J."/>
            <person name="Zhang G."/>
            <person name="Kronforst M.R."/>
            <person name="Wang W."/>
        </authorList>
    </citation>
    <scope>NUCLEOTIDE SEQUENCE [LARGE SCALE GENOMIC DNA]</scope>
    <source>
        <strain evidence="1">Ya'a_city_454_Pm</strain>
        <tissue evidence="1">Whole body</tissue>
    </source>
</reference>
<comment type="caution">
    <text evidence="1">The sequence shown here is derived from an EMBL/GenBank/DDBJ whole genome shotgun (WGS) entry which is preliminary data.</text>
</comment>
<dbReference type="AlphaFoldDB" id="A0A0N1IEH6"/>
<protein>
    <submittedName>
        <fullName evidence="1">Uncharacterized protein</fullName>
    </submittedName>
</protein>
<organism evidence="1 2">
    <name type="scientific">Papilio machaon</name>
    <name type="common">Old World swallowtail butterfly</name>
    <dbReference type="NCBI Taxonomy" id="76193"/>
    <lineage>
        <taxon>Eukaryota</taxon>
        <taxon>Metazoa</taxon>
        <taxon>Ecdysozoa</taxon>
        <taxon>Arthropoda</taxon>
        <taxon>Hexapoda</taxon>
        <taxon>Insecta</taxon>
        <taxon>Pterygota</taxon>
        <taxon>Neoptera</taxon>
        <taxon>Endopterygota</taxon>
        <taxon>Lepidoptera</taxon>
        <taxon>Glossata</taxon>
        <taxon>Ditrysia</taxon>
        <taxon>Papilionoidea</taxon>
        <taxon>Papilionidae</taxon>
        <taxon>Papilioninae</taxon>
        <taxon>Papilio</taxon>
    </lineage>
</organism>
<name>A0A0N1IEH6_PAPMA</name>
<proteinExistence type="predicted"/>
<dbReference type="Proteomes" id="UP000053240">
    <property type="component" value="Unassembled WGS sequence"/>
</dbReference>
<evidence type="ECO:0000313" key="2">
    <source>
        <dbReference type="Proteomes" id="UP000053240"/>
    </source>
</evidence>
<dbReference type="STRING" id="76193.A0A0N1IEH6"/>
<dbReference type="InParanoid" id="A0A0N1IEH6"/>
<evidence type="ECO:0000313" key="1">
    <source>
        <dbReference type="EMBL" id="KPJ21390.1"/>
    </source>
</evidence>
<gene>
    <name evidence="1" type="ORF">RR48_00418</name>
</gene>
<dbReference type="EMBL" id="LADJ01042860">
    <property type="protein sequence ID" value="KPJ21390.1"/>
    <property type="molecule type" value="Genomic_DNA"/>
</dbReference>
<keyword evidence="2" id="KW-1185">Reference proteome</keyword>
<accession>A0A0N1IEH6</accession>